<evidence type="ECO:0000259" key="1">
    <source>
        <dbReference type="Pfam" id="PF12902"/>
    </source>
</evidence>
<accession>A0ABW2PDZ0</accession>
<sequence length="414" mass="44854">MTPPAARLFPLTMTHRPLDSIERLAAHLQTALTIELSTIPPYLCALYSITDPSSEASRLIRGVVVEEMLHMMQVANLMNAIGTPPSLAEEHVPVYPAYLLGHAEGGPFIQLQPLSPMLARTVFMQIELPESSPQAPAEDEPYHTIGQFYKAIELGFETCVARYGEKEVFGHDTGFQRDDTYFGPGGGELHIVHDLDGAKAAITEIVQQGEGAEVQRPPAPYEEPYGGYDHYGDRLDGTYGPILGTPWELSHYGRFERIARGEVSLPPIYPMQANPSGADLDGDFRRLSYLFDNCYTLVLTALGEAVGKTARPGPFFQTAFPVMQAALPALATLLMGTPLNPAADPGLGPNAGPAFVYRPRPVEEIVAEAADLLARPPSAFGGDYRQTWRHNLGLAHRALAGAAADDLTLNSAHG</sequence>
<dbReference type="Proteomes" id="UP001596496">
    <property type="component" value="Unassembled WGS sequence"/>
</dbReference>
<dbReference type="RefSeq" id="WP_380831382.1">
    <property type="nucleotide sequence ID" value="NZ_JBHTCG010000041.1"/>
</dbReference>
<gene>
    <name evidence="2" type="ORF">ACFQSB_35740</name>
</gene>
<dbReference type="InterPro" id="IPR026820">
    <property type="entry name" value="VioB/RebD_dom"/>
</dbReference>
<dbReference type="PANTHER" id="PTHR34400:SF4">
    <property type="entry name" value="MEMBRANE PROTEIN"/>
    <property type="match status" value="1"/>
</dbReference>
<organism evidence="2 3">
    <name type="scientific">Sphaerisporangium rhizosphaerae</name>
    <dbReference type="NCBI Taxonomy" id="2269375"/>
    <lineage>
        <taxon>Bacteria</taxon>
        <taxon>Bacillati</taxon>
        <taxon>Actinomycetota</taxon>
        <taxon>Actinomycetes</taxon>
        <taxon>Streptosporangiales</taxon>
        <taxon>Streptosporangiaceae</taxon>
        <taxon>Sphaerisporangium</taxon>
    </lineage>
</organism>
<dbReference type="EMBL" id="JBHTCG010000041">
    <property type="protein sequence ID" value="MFC7387604.1"/>
    <property type="molecule type" value="Genomic_DNA"/>
</dbReference>
<proteinExistence type="predicted"/>
<dbReference type="InterPro" id="IPR009078">
    <property type="entry name" value="Ferritin-like_SF"/>
</dbReference>
<dbReference type="InterPro" id="IPR012347">
    <property type="entry name" value="Ferritin-like"/>
</dbReference>
<feature type="domain" description="Iminophenyl-pyruvate dimer synthase" evidence="1">
    <location>
        <begin position="28"/>
        <end position="259"/>
    </location>
</feature>
<comment type="caution">
    <text evidence="2">The sequence shown here is derived from an EMBL/GenBank/DDBJ whole genome shotgun (WGS) entry which is preliminary data.</text>
</comment>
<evidence type="ECO:0000313" key="3">
    <source>
        <dbReference type="Proteomes" id="UP001596496"/>
    </source>
</evidence>
<name>A0ABW2PDZ0_9ACTN</name>
<dbReference type="SUPFAM" id="SSF47240">
    <property type="entry name" value="Ferritin-like"/>
    <property type="match status" value="1"/>
</dbReference>
<reference evidence="3" key="1">
    <citation type="journal article" date="2019" name="Int. J. Syst. Evol. Microbiol.">
        <title>The Global Catalogue of Microorganisms (GCM) 10K type strain sequencing project: providing services to taxonomists for standard genome sequencing and annotation.</title>
        <authorList>
            <consortium name="The Broad Institute Genomics Platform"/>
            <consortium name="The Broad Institute Genome Sequencing Center for Infectious Disease"/>
            <person name="Wu L."/>
            <person name="Ma J."/>
        </authorList>
    </citation>
    <scope>NUCLEOTIDE SEQUENCE [LARGE SCALE GENOMIC DNA]</scope>
    <source>
        <strain evidence="3">CECT 7649</strain>
    </source>
</reference>
<evidence type="ECO:0000313" key="2">
    <source>
        <dbReference type="EMBL" id="MFC7387604.1"/>
    </source>
</evidence>
<dbReference type="Gene3D" id="1.20.1260.10">
    <property type="match status" value="1"/>
</dbReference>
<dbReference type="PANTHER" id="PTHR34400">
    <property type="match status" value="1"/>
</dbReference>
<keyword evidence="3" id="KW-1185">Reference proteome</keyword>
<protein>
    <submittedName>
        <fullName evidence="2">Ferritin-like protein</fullName>
    </submittedName>
</protein>
<dbReference type="Pfam" id="PF12902">
    <property type="entry name" value="Ferritin-like"/>
    <property type="match status" value="1"/>
</dbReference>